<comment type="catalytic activity">
    <reaction evidence="7">
        <text>Endohydrolysis of (1-&gt;4)-beta-D-glucosidic linkages in cellulose, lichenin and cereal beta-D-glucans.</text>
        <dbReference type="EC" id="3.2.1.4"/>
    </reaction>
</comment>
<dbReference type="InterPro" id="IPR013783">
    <property type="entry name" value="Ig-like_fold"/>
</dbReference>
<dbReference type="SUPFAM" id="SSF81296">
    <property type="entry name" value="E set domains"/>
    <property type="match status" value="1"/>
</dbReference>
<evidence type="ECO:0000256" key="5">
    <source>
        <dbReference type="ARBA" id="ARBA00023326"/>
    </source>
</evidence>
<dbReference type="InterPro" id="IPR014756">
    <property type="entry name" value="Ig_E-set"/>
</dbReference>
<evidence type="ECO:0000256" key="6">
    <source>
        <dbReference type="PROSITE-ProRule" id="PRU10060"/>
    </source>
</evidence>
<evidence type="ECO:0000259" key="9">
    <source>
        <dbReference type="Pfam" id="PF02927"/>
    </source>
</evidence>
<comment type="caution">
    <text evidence="10">The sequence shown here is derived from an EMBL/GenBank/DDBJ whole genome shotgun (WGS) entry which is preliminary data.</text>
</comment>
<keyword evidence="5 6" id="KW-0624">Polysaccharide degradation</keyword>
<feature type="domain" description="Cellulase Ig-like" evidence="9">
    <location>
        <begin position="6"/>
        <end position="82"/>
    </location>
</feature>
<dbReference type="EMBL" id="QXQA01000010">
    <property type="protein sequence ID" value="RIX51446.1"/>
    <property type="molecule type" value="Genomic_DNA"/>
</dbReference>
<dbReference type="PANTHER" id="PTHR22298">
    <property type="entry name" value="ENDO-1,4-BETA-GLUCANASE"/>
    <property type="match status" value="1"/>
</dbReference>
<name>A0A3A1UUJ2_9BACL</name>
<gene>
    <name evidence="10" type="ORF">D3P08_16135</name>
</gene>
<dbReference type="InterPro" id="IPR008928">
    <property type="entry name" value="6-hairpin_glycosidase_sf"/>
</dbReference>
<feature type="domain" description="Glycoside hydrolase family 9" evidence="8">
    <location>
        <begin position="96"/>
        <end position="537"/>
    </location>
</feature>
<dbReference type="InterPro" id="IPR033126">
    <property type="entry name" value="Glyco_hydro_9_Asp/Glu_AS"/>
</dbReference>
<dbReference type="InterPro" id="IPR004197">
    <property type="entry name" value="Cellulase_Ig-like"/>
</dbReference>
<dbReference type="GO" id="GO:0008810">
    <property type="term" value="F:cellulase activity"/>
    <property type="evidence" value="ECO:0007669"/>
    <property type="project" value="UniProtKB-EC"/>
</dbReference>
<accession>A0A3A1UUJ2</accession>
<evidence type="ECO:0000313" key="10">
    <source>
        <dbReference type="EMBL" id="RIX51446.1"/>
    </source>
</evidence>
<reference evidence="10 11" key="1">
    <citation type="submission" date="2018-09" db="EMBL/GenBank/DDBJ databases">
        <title>Paenibacillus aracenensis nov. sp. isolated from a cave in southern Spain.</title>
        <authorList>
            <person name="Jurado V."/>
            <person name="Gutierrez-Patricio S."/>
            <person name="Gonzalez-Pimentel J.L."/>
            <person name="Miller A.Z."/>
            <person name="Laiz L."/>
            <person name="Saiz-Jimenez C."/>
        </authorList>
    </citation>
    <scope>NUCLEOTIDE SEQUENCE [LARGE SCALE GENOMIC DNA]</scope>
    <source>
        <strain evidence="10 11">DSM 22867</strain>
    </source>
</reference>
<evidence type="ECO:0000259" key="8">
    <source>
        <dbReference type="Pfam" id="PF00759"/>
    </source>
</evidence>
<dbReference type="CDD" id="cd02850">
    <property type="entry name" value="E_set_Cellulase_N"/>
    <property type="match status" value="1"/>
</dbReference>
<dbReference type="GO" id="GO:0030245">
    <property type="term" value="P:cellulose catabolic process"/>
    <property type="evidence" value="ECO:0007669"/>
    <property type="project" value="UniProtKB-KW"/>
</dbReference>
<keyword evidence="11" id="KW-1185">Reference proteome</keyword>
<keyword evidence="4 6" id="KW-0326">Glycosidase</keyword>
<evidence type="ECO:0000313" key="11">
    <source>
        <dbReference type="Proteomes" id="UP000266482"/>
    </source>
</evidence>
<dbReference type="SUPFAM" id="SSF48208">
    <property type="entry name" value="Six-hairpin glycosidases"/>
    <property type="match status" value="1"/>
</dbReference>
<feature type="active site" evidence="6">
    <location>
        <position position="524"/>
    </location>
</feature>
<dbReference type="InterPro" id="IPR001701">
    <property type="entry name" value="Glyco_hydro_9"/>
</dbReference>
<dbReference type="InterPro" id="IPR012341">
    <property type="entry name" value="6hp_glycosidase-like_sf"/>
</dbReference>
<keyword evidence="3 6" id="KW-0119">Carbohydrate metabolism</keyword>
<feature type="active site" evidence="6">
    <location>
        <position position="515"/>
    </location>
</feature>
<dbReference type="Pfam" id="PF02927">
    <property type="entry name" value="CelD_N"/>
    <property type="match status" value="1"/>
</dbReference>
<dbReference type="PROSITE" id="PS00698">
    <property type="entry name" value="GH9_3"/>
    <property type="match status" value="1"/>
</dbReference>
<comment type="similarity">
    <text evidence="1 6 7">Belongs to the glycosyl hydrolase 9 (cellulase E) family.</text>
</comment>
<dbReference type="Gene3D" id="2.60.40.10">
    <property type="entry name" value="Immunoglobulins"/>
    <property type="match status" value="1"/>
</dbReference>
<dbReference type="RefSeq" id="WP_119600739.1">
    <property type="nucleotide sequence ID" value="NZ_QXQA01000010.1"/>
</dbReference>
<dbReference type="Gene3D" id="1.50.10.10">
    <property type="match status" value="1"/>
</dbReference>
<dbReference type="OrthoDB" id="9758662at2"/>
<keyword evidence="7" id="KW-0136">Cellulose degradation</keyword>
<evidence type="ECO:0000256" key="4">
    <source>
        <dbReference type="ARBA" id="ARBA00023295"/>
    </source>
</evidence>
<sequence length="543" mass="59811">MDKTRQAGIAINQLGYRSKDVKIAIRRDGSGGFSLVDAGSGETVWQGETGQAEWNEASGGMVSRGDFSGWQQPGVYRIETDKGEISYPFVIADDVYEEAHRALLKAFYFFRCGMELEERHAGPWTHRACHLTPAIVYGEEEKRVDAHGGWHDAGDYGKYVGPGAKAVADLLLAEEFYPQAFKRELGIPESGGFMPDALQECRYELEWMLRMQDGATGGVYHKLTTLQFPPGDTMPEDDTAELYVSPISATATGCFAAAMAMAARRYRPYDEAFAASCLRAAEKAWDWLEGHPGYPGFRNPPAVSTGEYGDEQDADERYWAAAELYRTTGESKYHEAFRQLVDAVQPFGLFELGWANMSGYGTIAYLFSEREQSPALAAQLREGLLRRADELAAVCAADGYGISLQPEQYIWGSNMLVMNHAMLLLVANRLSGSAAYERHAIKHVHYLFGANVLGMSYVTGLGTKPILYPHHRPSEGDGVDAPVPGLVSGGPNYRLQDDYAREHLAGKAPAASFADVMESYSTNEVTIYWNSPAVFVLSHFVGL</sequence>
<evidence type="ECO:0000256" key="3">
    <source>
        <dbReference type="ARBA" id="ARBA00023277"/>
    </source>
</evidence>
<organism evidence="10 11">
    <name type="scientific">Paenibacillus nanensis</name>
    <dbReference type="NCBI Taxonomy" id="393251"/>
    <lineage>
        <taxon>Bacteria</taxon>
        <taxon>Bacillati</taxon>
        <taxon>Bacillota</taxon>
        <taxon>Bacilli</taxon>
        <taxon>Bacillales</taxon>
        <taxon>Paenibacillaceae</taxon>
        <taxon>Paenibacillus</taxon>
    </lineage>
</organism>
<dbReference type="AlphaFoldDB" id="A0A3A1UUJ2"/>
<dbReference type="Pfam" id="PF00759">
    <property type="entry name" value="Glyco_hydro_9"/>
    <property type="match status" value="1"/>
</dbReference>
<keyword evidence="2 6" id="KW-0378">Hydrolase</keyword>
<evidence type="ECO:0000256" key="1">
    <source>
        <dbReference type="ARBA" id="ARBA00007072"/>
    </source>
</evidence>
<protein>
    <recommendedName>
        <fullName evidence="7">Endoglucanase</fullName>
        <ecNumber evidence="7">3.2.1.4</ecNumber>
    </recommendedName>
</protein>
<dbReference type="EC" id="3.2.1.4" evidence="7"/>
<evidence type="ECO:0000256" key="2">
    <source>
        <dbReference type="ARBA" id="ARBA00022801"/>
    </source>
</evidence>
<proteinExistence type="inferred from homology"/>
<evidence type="ECO:0000256" key="7">
    <source>
        <dbReference type="RuleBase" id="RU361166"/>
    </source>
</evidence>
<dbReference type="Proteomes" id="UP000266482">
    <property type="component" value="Unassembled WGS sequence"/>
</dbReference>